<dbReference type="EMBL" id="VZZK01000069">
    <property type="protein sequence ID" value="KAB1070069.1"/>
    <property type="molecule type" value="Genomic_DNA"/>
</dbReference>
<evidence type="ECO:0000256" key="2">
    <source>
        <dbReference type="ARBA" id="ARBA00023015"/>
    </source>
</evidence>
<dbReference type="OrthoDB" id="8018001at2"/>
<evidence type="ECO:0000256" key="1">
    <source>
        <dbReference type="ARBA" id="ARBA00022553"/>
    </source>
</evidence>
<comment type="caution">
    <text evidence="4">Lacks conserved residue(s) required for the propagation of feature annotation.</text>
</comment>
<dbReference type="SMART" id="SM00448">
    <property type="entry name" value="REC"/>
    <property type="match status" value="1"/>
</dbReference>
<evidence type="ECO:0000256" key="4">
    <source>
        <dbReference type="PROSITE-ProRule" id="PRU00169"/>
    </source>
</evidence>
<evidence type="ECO:0000313" key="6">
    <source>
        <dbReference type="EMBL" id="KAB1070069.1"/>
    </source>
</evidence>
<dbReference type="PANTHER" id="PTHR44591:SF3">
    <property type="entry name" value="RESPONSE REGULATORY DOMAIN-CONTAINING PROTEIN"/>
    <property type="match status" value="1"/>
</dbReference>
<keyword evidence="7" id="KW-1185">Reference proteome</keyword>
<reference evidence="6 7" key="1">
    <citation type="submission" date="2019-09" db="EMBL/GenBank/DDBJ databases">
        <title>YIM 48816 draft genome.</title>
        <authorList>
            <person name="Jiang L."/>
        </authorList>
    </citation>
    <scope>NUCLEOTIDE SEQUENCE [LARGE SCALE GENOMIC DNA]</scope>
    <source>
        <strain evidence="6 7">YIM 48816</strain>
    </source>
</reference>
<dbReference type="InterPro" id="IPR001789">
    <property type="entry name" value="Sig_transdc_resp-reg_receiver"/>
</dbReference>
<dbReference type="GO" id="GO:0000160">
    <property type="term" value="P:phosphorelay signal transduction system"/>
    <property type="evidence" value="ECO:0007669"/>
    <property type="project" value="InterPro"/>
</dbReference>
<evidence type="ECO:0000256" key="3">
    <source>
        <dbReference type="ARBA" id="ARBA00023163"/>
    </source>
</evidence>
<gene>
    <name evidence="6" type="ORF">F6X53_30540</name>
</gene>
<protein>
    <submittedName>
        <fullName evidence="6">Response regulator</fullName>
    </submittedName>
</protein>
<dbReference type="SUPFAM" id="SSF52172">
    <property type="entry name" value="CheY-like"/>
    <property type="match status" value="1"/>
</dbReference>
<dbReference type="Proteomes" id="UP000474159">
    <property type="component" value="Unassembled WGS sequence"/>
</dbReference>
<organism evidence="6 7">
    <name type="scientific">Methylobacterium soli</name>
    <dbReference type="NCBI Taxonomy" id="553447"/>
    <lineage>
        <taxon>Bacteria</taxon>
        <taxon>Pseudomonadati</taxon>
        <taxon>Pseudomonadota</taxon>
        <taxon>Alphaproteobacteria</taxon>
        <taxon>Hyphomicrobiales</taxon>
        <taxon>Methylobacteriaceae</taxon>
        <taxon>Methylobacterium</taxon>
    </lineage>
</organism>
<sequence>MILASETEFRPIAILVVDQDRVIRIVTSDTLEDAGFRAIEAGDAQEAIRALERHADVRLMIAGHTLPGSLDGIRLARLVHDRWPNIGIIVTSGGMNLSACELPVGTRLLRKPYPFDELLCAVDGLIGSGDAVGEGAPVLPEGIPMQTTLGVAIGGSNIAGPAPEADRT</sequence>
<name>A0A6L3SPK9_9HYPH</name>
<keyword evidence="3" id="KW-0804">Transcription</keyword>
<accession>A0A6L3SPK9</accession>
<dbReference type="AlphaFoldDB" id="A0A6L3SPK9"/>
<evidence type="ECO:0000313" key="7">
    <source>
        <dbReference type="Proteomes" id="UP000474159"/>
    </source>
</evidence>
<dbReference type="InterPro" id="IPR011006">
    <property type="entry name" value="CheY-like_superfamily"/>
</dbReference>
<dbReference type="PROSITE" id="PS50110">
    <property type="entry name" value="RESPONSE_REGULATORY"/>
    <property type="match status" value="1"/>
</dbReference>
<dbReference type="PANTHER" id="PTHR44591">
    <property type="entry name" value="STRESS RESPONSE REGULATOR PROTEIN 1"/>
    <property type="match status" value="1"/>
</dbReference>
<keyword evidence="1" id="KW-0597">Phosphoprotein</keyword>
<evidence type="ECO:0000259" key="5">
    <source>
        <dbReference type="PROSITE" id="PS50110"/>
    </source>
</evidence>
<keyword evidence="2" id="KW-0805">Transcription regulation</keyword>
<dbReference type="Gene3D" id="3.40.50.2300">
    <property type="match status" value="1"/>
</dbReference>
<feature type="domain" description="Response regulatory" evidence="5">
    <location>
        <begin position="13"/>
        <end position="126"/>
    </location>
</feature>
<comment type="caution">
    <text evidence="6">The sequence shown here is derived from an EMBL/GenBank/DDBJ whole genome shotgun (WGS) entry which is preliminary data.</text>
</comment>
<dbReference type="Pfam" id="PF00072">
    <property type="entry name" value="Response_reg"/>
    <property type="match status" value="1"/>
</dbReference>
<proteinExistence type="predicted"/>
<dbReference type="InterPro" id="IPR050595">
    <property type="entry name" value="Bact_response_regulator"/>
</dbReference>